<sequence length="129" mass="14127">MEGVVGPGIVSCWWPREDDRQACEPCLVSSGTWKVPFHSVQRDLDWRFLDLREEWGEVASARKPLGVLAVTEHAVLVNRDELQTTLPHPACGYSIRSLGAQRKRTGDGLVVPGPTVTPPAAVKIPGHLP</sequence>
<accession>A0ABQ9VLE8</accession>
<evidence type="ECO:0000313" key="2">
    <source>
        <dbReference type="Proteomes" id="UP001266305"/>
    </source>
</evidence>
<protein>
    <submittedName>
        <fullName evidence="1">Uncharacterized protein</fullName>
    </submittedName>
</protein>
<keyword evidence="2" id="KW-1185">Reference proteome</keyword>
<evidence type="ECO:0000313" key="1">
    <source>
        <dbReference type="EMBL" id="KAK2109971.1"/>
    </source>
</evidence>
<proteinExistence type="predicted"/>
<gene>
    <name evidence="1" type="ORF">P7K49_009717</name>
</gene>
<organism evidence="1 2">
    <name type="scientific">Saguinus oedipus</name>
    <name type="common">Cotton-top tamarin</name>
    <name type="synonym">Oedipomidas oedipus</name>
    <dbReference type="NCBI Taxonomy" id="9490"/>
    <lineage>
        <taxon>Eukaryota</taxon>
        <taxon>Metazoa</taxon>
        <taxon>Chordata</taxon>
        <taxon>Craniata</taxon>
        <taxon>Vertebrata</taxon>
        <taxon>Euteleostomi</taxon>
        <taxon>Mammalia</taxon>
        <taxon>Eutheria</taxon>
        <taxon>Euarchontoglires</taxon>
        <taxon>Primates</taxon>
        <taxon>Haplorrhini</taxon>
        <taxon>Platyrrhini</taxon>
        <taxon>Cebidae</taxon>
        <taxon>Callitrichinae</taxon>
        <taxon>Saguinus</taxon>
    </lineage>
</organism>
<dbReference type="Proteomes" id="UP001266305">
    <property type="component" value="Unassembled WGS sequence"/>
</dbReference>
<comment type="caution">
    <text evidence="1">The sequence shown here is derived from an EMBL/GenBank/DDBJ whole genome shotgun (WGS) entry which is preliminary data.</text>
</comment>
<reference evidence="1 2" key="1">
    <citation type="submission" date="2023-05" db="EMBL/GenBank/DDBJ databases">
        <title>B98-5 Cell Line De Novo Hybrid Assembly: An Optical Mapping Approach.</title>
        <authorList>
            <person name="Kananen K."/>
            <person name="Auerbach J.A."/>
            <person name="Kautto E."/>
            <person name="Blachly J.S."/>
        </authorList>
    </citation>
    <scope>NUCLEOTIDE SEQUENCE [LARGE SCALE GENOMIC DNA]</scope>
    <source>
        <strain evidence="1">B95-8</strain>
        <tissue evidence="1">Cell line</tissue>
    </source>
</reference>
<dbReference type="EMBL" id="JASSZA010000005">
    <property type="protein sequence ID" value="KAK2109971.1"/>
    <property type="molecule type" value="Genomic_DNA"/>
</dbReference>
<name>A0ABQ9VLE8_SAGOE</name>